<organism evidence="1 2">
    <name type="scientific">Saccharopolyspora endophytica</name>
    <dbReference type="NCBI Taxonomy" id="543886"/>
    <lineage>
        <taxon>Bacteria</taxon>
        <taxon>Bacillati</taxon>
        <taxon>Actinomycetota</taxon>
        <taxon>Actinomycetes</taxon>
        <taxon>Pseudonocardiales</taxon>
        <taxon>Pseudonocardiaceae</taxon>
        <taxon>Saccharopolyspora</taxon>
    </lineage>
</organism>
<keyword evidence="1" id="KW-0489">Methyltransferase</keyword>
<dbReference type="RefSeq" id="WP_210971873.1">
    <property type="nucleotide sequence ID" value="NZ_JAGPXE010000010.1"/>
</dbReference>
<dbReference type="Pfam" id="PF04672">
    <property type="entry name" value="Methyltransf_19"/>
    <property type="match status" value="1"/>
</dbReference>
<sequence length="287" mass="31084">MPSAPGHIDSTRASIARVYDRFLGGKDNFTVDREVYEQIVQIAPEAPALARAGRHFLTRAITYLATEAGIDQFLDLGCGLPTADNTHEVATRANPDAVTVYVDNDPTVAAHGRALLASDPHTYFTVADLRDPSAVLNHHTVAGALDFQRPLALIQAGTLHHLEDHDQPAQIMRTYTAALPPGSYVVLTSFHNPAGDSASAVLADEIERRFRHSSMGTSRFRTLDEIQSFLPGLELLPSSPAPDAPAIVPVEDWWPTGPRLRTPRPIDKLFVAALAYKPGSPAQPPLP</sequence>
<reference evidence="1 2" key="1">
    <citation type="submission" date="2021-04" db="EMBL/GenBank/DDBJ databases">
        <title>Whole-genome sequencing of Saccharopolyspora endophytica KCTC 19397.</title>
        <authorList>
            <person name="Ay H."/>
            <person name="Saygin H."/>
            <person name="Sahin N."/>
        </authorList>
    </citation>
    <scope>NUCLEOTIDE SEQUENCE [LARGE SCALE GENOMIC DNA]</scope>
    <source>
        <strain evidence="1 2">KCTC 19397</strain>
    </source>
</reference>
<dbReference type="GO" id="GO:0008168">
    <property type="term" value="F:methyltransferase activity"/>
    <property type="evidence" value="ECO:0007669"/>
    <property type="project" value="UniProtKB-KW"/>
</dbReference>
<proteinExistence type="predicted"/>
<name>A0ABS5DKC1_9PSEU</name>
<dbReference type="EC" id="2.1.1.-" evidence="1"/>
<keyword evidence="1" id="KW-0808">Transferase</keyword>
<evidence type="ECO:0000313" key="2">
    <source>
        <dbReference type="Proteomes" id="UP000674084"/>
    </source>
</evidence>
<dbReference type="InterPro" id="IPR029063">
    <property type="entry name" value="SAM-dependent_MTases_sf"/>
</dbReference>
<dbReference type="Proteomes" id="UP000674084">
    <property type="component" value="Unassembled WGS sequence"/>
</dbReference>
<dbReference type="InterPro" id="IPR006764">
    <property type="entry name" value="SAM_dep_MeTrfase_SAV2177_type"/>
</dbReference>
<evidence type="ECO:0000313" key="1">
    <source>
        <dbReference type="EMBL" id="MBQ0926736.1"/>
    </source>
</evidence>
<dbReference type="PIRSF" id="PIRSF017393">
    <property type="entry name" value="MTase_SAV2177"/>
    <property type="match status" value="1"/>
</dbReference>
<comment type="caution">
    <text evidence="1">The sequence shown here is derived from an EMBL/GenBank/DDBJ whole genome shotgun (WGS) entry which is preliminary data.</text>
</comment>
<dbReference type="Gene3D" id="3.40.50.150">
    <property type="entry name" value="Vaccinia Virus protein VP39"/>
    <property type="match status" value="1"/>
</dbReference>
<dbReference type="GO" id="GO:0032259">
    <property type="term" value="P:methylation"/>
    <property type="evidence" value="ECO:0007669"/>
    <property type="project" value="UniProtKB-KW"/>
</dbReference>
<keyword evidence="2" id="KW-1185">Reference proteome</keyword>
<protein>
    <submittedName>
        <fullName evidence="1">SAM-dependent methyltransferase</fullName>
        <ecNumber evidence="1">2.1.1.-</ecNumber>
    </submittedName>
</protein>
<dbReference type="EMBL" id="JAGPXE010000010">
    <property type="protein sequence ID" value="MBQ0926736.1"/>
    <property type="molecule type" value="Genomic_DNA"/>
</dbReference>
<dbReference type="SUPFAM" id="SSF53335">
    <property type="entry name" value="S-adenosyl-L-methionine-dependent methyltransferases"/>
    <property type="match status" value="1"/>
</dbReference>
<gene>
    <name evidence="1" type="ORF">KBO27_22540</name>
</gene>
<accession>A0ABS5DKC1</accession>